<dbReference type="FunFam" id="1.10.20.10:FF:000078">
    <property type="entry name" value="Histone H3"/>
    <property type="match status" value="1"/>
</dbReference>
<dbReference type="PROSITE" id="PS00322">
    <property type="entry name" value="HISTONE_H3_1"/>
    <property type="match status" value="1"/>
</dbReference>
<evidence type="ECO:0000256" key="11">
    <source>
        <dbReference type="RuleBase" id="RU003616"/>
    </source>
</evidence>
<dbReference type="PRINTS" id="PR00622">
    <property type="entry name" value="HISTONEH3"/>
</dbReference>
<dbReference type="InterPro" id="IPR000164">
    <property type="entry name" value="Histone_H3/CENP-A"/>
</dbReference>
<keyword evidence="14" id="KW-1185">Reference proteome</keyword>
<keyword evidence="7" id="KW-0238">DNA-binding</keyword>
<dbReference type="PANTHER" id="PTHR11426">
    <property type="entry name" value="HISTONE H3"/>
    <property type="match status" value="1"/>
</dbReference>
<reference evidence="14" key="1">
    <citation type="submission" date="2013-12" db="EMBL/GenBank/DDBJ databases">
        <authorList>
            <person name="Aslett M."/>
        </authorList>
    </citation>
    <scope>NUCLEOTIDE SEQUENCE [LARGE SCALE GENOMIC DNA]</scope>
    <source>
        <strain evidence="14">Lindley</strain>
    </source>
</reference>
<feature type="region of interest" description="Disordered" evidence="12">
    <location>
        <begin position="1"/>
        <end position="43"/>
    </location>
</feature>
<evidence type="ECO:0000256" key="2">
    <source>
        <dbReference type="ARBA" id="ARBA00004286"/>
    </source>
</evidence>
<dbReference type="InterPro" id="IPR007125">
    <property type="entry name" value="H2A/H2B/H3"/>
</dbReference>
<keyword evidence="9" id="KW-0544">Nucleosome core</keyword>
<evidence type="ECO:0000256" key="12">
    <source>
        <dbReference type="SAM" id="MobiDB-lite"/>
    </source>
</evidence>
<dbReference type="GO" id="GO:0000786">
    <property type="term" value="C:nucleosome"/>
    <property type="evidence" value="ECO:0007669"/>
    <property type="project" value="UniProtKB-KW"/>
</dbReference>
<dbReference type="GO" id="GO:0046982">
    <property type="term" value="F:protein heterodimerization activity"/>
    <property type="evidence" value="ECO:0007669"/>
    <property type="project" value="InterPro"/>
</dbReference>
<keyword evidence="8" id="KW-0539">Nucleus</keyword>
<keyword evidence="4" id="KW-0158">Chromosome</keyword>
<keyword evidence="6" id="KW-0007">Acetylation</keyword>
<dbReference type="InterPro" id="IPR002068">
    <property type="entry name" value="A-crystallin/Hsp20_dom"/>
</dbReference>
<dbReference type="WBParaSite" id="GPLIN_000932900">
    <property type="protein sequence ID" value="GPLIN_000932900"/>
    <property type="gene ID" value="GPLIN_000932900"/>
</dbReference>
<name>A0A183C8Y3_GLOPA</name>
<dbReference type="Gene3D" id="2.60.40.790">
    <property type="match status" value="1"/>
</dbReference>
<comment type="similarity">
    <text evidence="3">Belongs to the histone H3 family.</text>
</comment>
<dbReference type="Proteomes" id="UP000050741">
    <property type="component" value="Unassembled WGS sequence"/>
</dbReference>
<reference evidence="15" key="3">
    <citation type="submission" date="2016-06" db="UniProtKB">
        <authorList>
            <consortium name="WormBaseParasite"/>
        </authorList>
    </citation>
    <scope>IDENTIFICATION</scope>
</reference>
<dbReference type="GO" id="GO:0005634">
    <property type="term" value="C:nucleus"/>
    <property type="evidence" value="ECO:0007669"/>
    <property type="project" value="UniProtKB-SubCell"/>
</dbReference>
<keyword evidence="5" id="KW-0488">Methylation</keyword>
<dbReference type="CDD" id="cd06526">
    <property type="entry name" value="metazoan_ACD"/>
    <property type="match status" value="1"/>
</dbReference>
<reference evidence="14" key="2">
    <citation type="submission" date="2014-05" db="EMBL/GenBank/DDBJ databases">
        <title>The genome and life-stage specific transcriptomes of Globodera pallida elucidate key aspects of plant parasitism by a cyst nematode.</title>
        <authorList>
            <person name="Cotton J.A."/>
            <person name="Lilley C.J."/>
            <person name="Jones L.M."/>
            <person name="Kikuchi T."/>
            <person name="Reid A.J."/>
            <person name="Thorpe P."/>
            <person name="Tsai I.J."/>
            <person name="Beasley H."/>
            <person name="Blok V."/>
            <person name="Cock P.J.A."/>
            <person name="Van den Akker S.E."/>
            <person name="Holroyd N."/>
            <person name="Hunt M."/>
            <person name="Mantelin S."/>
            <person name="Naghra H."/>
            <person name="Pain A."/>
            <person name="Palomares-Rius J.E."/>
            <person name="Zarowiecki M."/>
            <person name="Berriman M."/>
            <person name="Jones J.T."/>
            <person name="Urwin P.E."/>
        </authorList>
    </citation>
    <scope>NUCLEOTIDE SEQUENCE [LARGE SCALE GENOMIC DNA]</scope>
    <source>
        <strain evidence="14">Lindley</strain>
    </source>
</reference>
<feature type="domain" description="SHSP" evidence="13">
    <location>
        <begin position="114"/>
        <end position="218"/>
    </location>
</feature>
<evidence type="ECO:0000259" key="13">
    <source>
        <dbReference type="PROSITE" id="PS01031"/>
    </source>
</evidence>
<dbReference type="CDD" id="cd22911">
    <property type="entry name" value="HFD_H3"/>
    <property type="match status" value="1"/>
</dbReference>
<dbReference type="GO" id="GO:0030527">
    <property type="term" value="F:structural constituent of chromatin"/>
    <property type="evidence" value="ECO:0007669"/>
    <property type="project" value="InterPro"/>
</dbReference>
<evidence type="ECO:0000313" key="14">
    <source>
        <dbReference type="Proteomes" id="UP000050741"/>
    </source>
</evidence>
<protein>
    <submittedName>
        <fullName evidence="15">SHSP domain-containing protein</fullName>
    </submittedName>
</protein>
<evidence type="ECO:0000256" key="3">
    <source>
        <dbReference type="ARBA" id="ARBA00010343"/>
    </source>
</evidence>
<dbReference type="PROSITE" id="PS00959">
    <property type="entry name" value="HISTONE_H3_2"/>
    <property type="match status" value="1"/>
</dbReference>
<accession>A0A183C8Y3</accession>
<dbReference type="Pfam" id="PF00125">
    <property type="entry name" value="Histone"/>
    <property type="match status" value="1"/>
</dbReference>
<evidence type="ECO:0000256" key="8">
    <source>
        <dbReference type="ARBA" id="ARBA00023242"/>
    </source>
</evidence>
<evidence type="ECO:0000256" key="5">
    <source>
        <dbReference type="ARBA" id="ARBA00022481"/>
    </source>
</evidence>
<dbReference type="InterPro" id="IPR009072">
    <property type="entry name" value="Histone-fold"/>
</dbReference>
<evidence type="ECO:0000313" key="15">
    <source>
        <dbReference type="WBParaSite" id="GPLIN_000932900"/>
    </source>
</evidence>
<comment type="similarity">
    <text evidence="10 11">Belongs to the small heat shock protein (HSP20) family.</text>
</comment>
<evidence type="ECO:0000256" key="1">
    <source>
        <dbReference type="ARBA" id="ARBA00004123"/>
    </source>
</evidence>
<dbReference type="PROSITE" id="PS01031">
    <property type="entry name" value="SHSP"/>
    <property type="match status" value="1"/>
</dbReference>
<sequence length="224" mass="25285">MARTKQTARKSTGGKAPRKQLATKAARKSAPSTGGVKKPHRYRPGTVALREIRRYQKSTELLIRKLPFQRLVREIAQDFKTDLRFQSAAIGALQEASEAYLVGLFEDTNLCAIHAKRVTIMPKDIQLARRIQEVVVSGLRPDREEIKVELKDNEIIVEGEHREQNQGESVHRQICRRVFIPKGIQKESIKCELLAGRLCIIGMKTTGVGKRSIPIVVKKALEQE</sequence>
<dbReference type="GO" id="GO:0003677">
    <property type="term" value="F:DNA binding"/>
    <property type="evidence" value="ECO:0007669"/>
    <property type="project" value="UniProtKB-KW"/>
</dbReference>
<evidence type="ECO:0000256" key="6">
    <source>
        <dbReference type="ARBA" id="ARBA00022990"/>
    </source>
</evidence>
<dbReference type="SUPFAM" id="SSF47113">
    <property type="entry name" value="Histone-fold"/>
    <property type="match status" value="1"/>
</dbReference>
<dbReference type="SMART" id="SM00428">
    <property type="entry name" value="H3"/>
    <property type="match status" value="1"/>
</dbReference>
<dbReference type="SUPFAM" id="SSF49764">
    <property type="entry name" value="HSP20-like chaperones"/>
    <property type="match status" value="1"/>
</dbReference>
<evidence type="ECO:0000256" key="4">
    <source>
        <dbReference type="ARBA" id="ARBA00022454"/>
    </source>
</evidence>
<evidence type="ECO:0000256" key="10">
    <source>
        <dbReference type="PROSITE-ProRule" id="PRU00285"/>
    </source>
</evidence>
<dbReference type="Gene3D" id="1.10.20.10">
    <property type="entry name" value="Histone, subunit A"/>
    <property type="match status" value="1"/>
</dbReference>
<dbReference type="AlphaFoldDB" id="A0A183C8Y3"/>
<dbReference type="Pfam" id="PF00011">
    <property type="entry name" value="HSP20"/>
    <property type="match status" value="1"/>
</dbReference>
<organism evidence="14 15">
    <name type="scientific">Globodera pallida</name>
    <name type="common">Potato cyst nematode worm</name>
    <name type="synonym">Heterodera pallida</name>
    <dbReference type="NCBI Taxonomy" id="36090"/>
    <lineage>
        <taxon>Eukaryota</taxon>
        <taxon>Metazoa</taxon>
        <taxon>Ecdysozoa</taxon>
        <taxon>Nematoda</taxon>
        <taxon>Chromadorea</taxon>
        <taxon>Rhabditida</taxon>
        <taxon>Tylenchina</taxon>
        <taxon>Tylenchomorpha</taxon>
        <taxon>Tylenchoidea</taxon>
        <taxon>Heteroderidae</taxon>
        <taxon>Heteroderinae</taxon>
        <taxon>Globodera</taxon>
    </lineage>
</organism>
<comment type="subcellular location">
    <subcellularLocation>
        <location evidence="2">Chromosome</location>
    </subcellularLocation>
    <subcellularLocation>
        <location evidence="1">Nucleus</location>
    </subcellularLocation>
</comment>
<evidence type="ECO:0000256" key="7">
    <source>
        <dbReference type="ARBA" id="ARBA00023125"/>
    </source>
</evidence>
<dbReference type="InterPro" id="IPR008978">
    <property type="entry name" value="HSP20-like_chaperone"/>
</dbReference>
<dbReference type="FunFam" id="1.10.20.10:FF:000044">
    <property type="entry name" value="Histone H3.3"/>
    <property type="match status" value="1"/>
</dbReference>
<proteinExistence type="inferred from homology"/>
<evidence type="ECO:0000256" key="9">
    <source>
        <dbReference type="ARBA" id="ARBA00023269"/>
    </source>
</evidence>